<proteinExistence type="predicted"/>
<dbReference type="Proteomes" id="UP000235145">
    <property type="component" value="Unassembled WGS sequence"/>
</dbReference>
<keyword evidence="3" id="KW-1185">Reference proteome</keyword>
<dbReference type="EMBL" id="NBSK02000003">
    <property type="protein sequence ID" value="KAJ0214950.1"/>
    <property type="molecule type" value="Genomic_DNA"/>
</dbReference>
<gene>
    <name evidence="2" type="ORF">LSAT_V11C300149630</name>
</gene>
<reference evidence="2 3" key="1">
    <citation type="journal article" date="2017" name="Nat. Commun.">
        <title>Genome assembly with in vitro proximity ligation data and whole-genome triplication in lettuce.</title>
        <authorList>
            <person name="Reyes-Chin-Wo S."/>
            <person name="Wang Z."/>
            <person name="Yang X."/>
            <person name="Kozik A."/>
            <person name="Arikit S."/>
            <person name="Song C."/>
            <person name="Xia L."/>
            <person name="Froenicke L."/>
            <person name="Lavelle D.O."/>
            <person name="Truco M.J."/>
            <person name="Xia R."/>
            <person name="Zhu S."/>
            <person name="Xu C."/>
            <person name="Xu H."/>
            <person name="Xu X."/>
            <person name="Cox K."/>
            <person name="Korf I."/>
            <person name="Meyers B.C."/>
            <person name="Michelmore R.W."/>
        </authorList>
    </citation>
    <scope>NUCLEOTIDE SEQUENCE [LARGE SCALE GENOMIC DNA]</scope>
    <source>
        <strain evidence="3">cv. Salinas</strain>
        <tissue evidence="2">Seedlings</tissue>
    </source>
</reference>
<evidence type="ECO:0000313" key="3">
    <source>
        <dbReference type="Proteomes" id="UP000235145"/>
    </source>
</evidence>
<sequence>MLSLSLIDLYILLIAFDETKSGVKGLVDVGITEVSQIFYIPSPENPNSDQNSPPGHSLPIINLEGIKEDLIQRKWCFHDIRA</sequence>
<evidence type="ECO:0000313" key="2">
    <source>
        <dbReference type="EMBL" id="KAJ0214950.1"/>
    </source>
</evidence>
<feature type="signal peptide" evidence="1">
    <location>
        <begin position="1"/>
        <end position="21"/>
    </location>
</feature>
<dbReference type="InterPro" id="IPR027443">
    <property type="entry name" value="IPNS-like_sf"/>
</dbReference>
<organism evidence="2 3">
    <name type="scientific">Lactuca sativa</name>
    <name type="common">Garden lettuce</name>
    <dbReference type="NCBI Taxonomy" id="4236"/>
    <lineage>
        <taxon>Eukaryota</taxon>
        <taxon>Viridiplantae</taxon>
        <taxon>Streptophyta</taxon>
        <taxon>Embryophyta</taxon>
        <taxon>Tracheophyta</taxon>
        <taxon>Spermatophyta</taxon>
        <taxon>Magnoliopsida</taxon>
        <taxon>eudicotyledons</taxon>
        <taxon>Gunneridae</taxon>
        <taxon>Pentapetalae</taxon>
        <taxon>asterids</taxon>
        <taxon>campanulids</taxon>
        <taxon>Asterales</taxon>
        <taxon>Asteraceae</taxon>
        <taxon>Cichorioideae</taxon>
        <taxon>Cichorieae</taxon>
        <taxon>Lactucinae</taxon>
        <taxon>Lactuca</taxon>
    </lineage>
</organism>
<protein>
    <submittedName>
        <fullName evidence="2">Uncharacterized protein</fullName>
    </submittedName>
</protein>
<name>A0A9R1W2D8_LACSA</name>
<evidence type="ECO:0000256" key="1">
    <source>
        <dbReference type="SAM" id="SignalP"/>
    </source>
</evidence>
<dbReference type="Gene3D" id="2.60.120.330">
    <property type="entry name" value="B-lactam Antibiotic, Isopenicillin N Synthase, Chain"/>
    <property type="match status" value="1"/>
</dbReference>
<feature type="chain" id="PRO_5040287693" evidence="1">
    <location>
        <begin position="22"/>
        <end position="82"/>
    </location>
</feature>
<dbReference type="AlphaFoldDB" id="A0A9R1W2D8"/>
<comment type="caution">
    <text evidence="2">The sequence shown here is derived from an EMBL/GenBank/DDBJ whole genome shotgun (WGS) entry which is preliminary data.</text>
</comment>
<keyword evidence="1" id="KW-0732">Signal</keyword>
<accession>A0A9R1W2D8</accession>